<dbReference type="EMBL" id="PYSW02000003">
    <property type="protein sequence ID" value="KAG2393024.1"/>
    <property type="molecule type" value="Genomic_DNA"/>
</dbReference>
<dbReference type="GeneID" id="68102055"/>
<dbReference type="AlphaFoldDB" id="A0AA88KRV5"/>
<evidence type="ECO:0008006" key="4">
    <source>
        <dbReference type="Google" id="ProtNLM"/>
    </source>
</evidence>
<name>A0AA88KRV5_NAELO</name>
<evidence type="ECO:0000313" key="3">
    <source>
        <dbReference type="Proteomes" id="UP000816034"/>
    </source>
</evidence>
<comment type="caution">
    <text evidence="2">The sequence shown here is derived from an EMBL/GenBank/DDBJ whole genome shotgun (WGS) entry which is preliminary data.</text>
</comment>
<reference evidence="2 3" key="1">
    <citation type="journal article" date="2018" name="BMC Genomics">
        <title>The genome of Naegleria lovaniensis, the basis for a comparative approach to unravel pathogenicity factors of the human pathogenic amoeba N. fowleri.</title>
        <authorList>
            <person name="Liechti N."/>
            <person name="Schurch N."/>
            <person name="Bruggmann R."/>
            <person name="Wittwer M."/>
        </authorList>
    </citation>
    <scope>NUCLEOTIDE SEQUENCE [LARGE SCALE GENOMIC DNA]</scope>
    <source>
        <strain evidence="2 3">ATCC 30569</strain>
    </source>
</reference>
<gene>
    <name evidence="2" type="ORF">C9374_009601</name>
</gene>
<keyword evidence="1" id="KW-0812">Transmembrane</keyword>
<evidence type="ECO:0000256" key="1">
    <source>
        <dbReference type="SAM" id="Phobius"/>
    </source>
</evidence>
<proteinExistence type="predicted"/>
<dbReference type="RefSeq" id="XP_044554918.1">
    <property type="nucleotide sequence ID" value="XM_044699807.1"/>
</dbReference>
<keyword evidence="1" id="KW-0472">Membrane</keyword>
<accession>A0AA88KRV5</accession>
<keyword evidence="3" id="KW-1185">Reference proteome</keyword>
<organism evidence="2 3">
    <name type="scientific">Naegleria lovaniensis</name>
    <name type="common">Amoeba</name>
    <dbReference type="NCBI Taxonomy" id="51637"/>
    <lineage>
        <taxon>Eukaryota</taxon>
        <taxon>Discoba</taxon>
        <taxon>Heterolobosea</taxon>
        <taxon>Tetramitia</taxon>
        <taxon>Eutetramitia</taxon>
        <taxon>Vahlkampfiidae</taxon>
        <taxon>Naegleria</taxon>
    </lineage>
</organism>
<protein>
    <recommendedName>
        <fullName evidence="4">Transmembrane protein</fullName>
    </recommendedName>
</protein>
<feature type="transmembrane region" description="Helical" evidence="1">
    <location>
        <begin position="86"/>
        <end position="108"/>
    </location>
</feature>
<feature type="transmembrane region" description="Helical" evidence="1">
    <location>
        <begin position="20"/>
        <end position="40"/>
    </location>
</feature>
<dbReference type="Proteomes" id="UP000816034">
    <property type="component" value="Unassembled WGS sequence"/>
</dbReference>
<sequence length="197" mass="23099">MTGGKLQDLWALRSKRMVSSLTHIHKYLTGYIFCFGYLVYKSYEHFQTFRWLGGTMEFSPSTLEKFKELFPLEFELISKLKRIRDLSFNVFAPAGLGLGLSFLYPWYFRTPQLHHVSTQTVLTRGFKVIYFSLVSAMVAGYLPFLYAYNNIAPKHMCEEAALHFYSFSMTQKDKDWTKRLVVSRHGIKAHPFQDFKD</sequence>
<feature type="transmembrane region" description="Helical" evidence="1">
    <location>
        <begin position="128"/>
        <end position="148"/>
    </location>
</feature>
<keyword evidence="1" id="KW-1133">Transmembrane helix</keyword>
<evidence type="ECO:0000313" key="2">
    <source>
        <dbReference type="EMBL" id="KAG2393024.1"/>
    </source>
</evidence>